<protein>
    <submittedName>
        <fullName evidence="1">Uncharacterized protein</fullName>
    </submittedName>
</protein>
<evidence type="ECO:0000313" key="1">
    <source>
        <dbReference type="EMBL" id="ROO34888.1"/>
    </source>
</evidence>
<sequence length="134" mass="15224">VFTELAMRTAREGRWRVCRPDVFSVTRGLRADHLAPRVHEIKVRRADLLSELRADKTARYRELAGECYLVLAEGIAEPEEIPTDYGVVVWRAEQGYTLARAAPRTPCRLATRHWMAMAQATPVICDDASLQMDL</sequence>
<comment type="caution">
    <text evidence="1">The sequence shown here is derived from an EMBL/GenBank/DDBJ whole genome shotgun (WGS) entry which is preliminary data.</text>
</comment>
<accession>A0A423Q5S0</accession>
<feature type="non-terminal residue" evidence="1">
    <location>
        <position position="1"/>
    </location>
</feature>
<gene>
    <name evidence="1" type="ORF">SAHL_03035</name>
</gene>
<organism evidence="1 2">
    <name type="scientific">Salinisphaera orenii YIM 95161</name>
    <dbReference type="NCBI Taxonomy" id="1051139"/>
    <lineage>
        <taxon>Bacteria</taxon>
        <taxon>Pseudomonadati</taxon>
        <taxon>Pseudomonadota</taxon>
        <taxon>Gammaproteobacteria</taxon>
        <taxon>Salinisphaerales</taxon>
        <taxon>Salinisphaeraceae</taxon>
        <taxon>Salinisphaera</taxon>
    </lineage>
</organism>
<dbReference type="Proteomes" id="UP000285123">
    <property type="component" value="Unassembled WGS sequence"/>
</dbReference>
<dbReference type="EMBL" id="AYKF01000046">
    <property type="protein sequence ID" value="ROO34888.1"/>
    <property type="molecule type" value="Genomic_DNA"/>
</dbReference>
<reference evidence="1 2" key="1">
    <citation type="submission" date="2013-10" db="EMBL/GenBank/DDBJ databases">
        <title>Salinisphaera halophila YIM 95161 Genome Sequencing.</title>
        <authorList>
            <person name="Lai Q."/>
            <person name="Li C."/>
            <person name="Shao Z."/>
        </authorList>
    </citation>
    <scope>NUCLEOTIDE SEQUENCE [LARGE SCALE GENOMIC DNA]</scope>
    <source>
        <strain evidence="1 2">YIM 95161</strain>
    </source>
</reference>
<evidence type="ECO:0000313" key="2">
    <source>
        <dbReference type="Proteomes" id="UP000285123"/>
    </source>
</evidence>
<name>A0A423Q5S0_9GAMM</name>
<proteinExistence type="predicted"/>
<dbReference type="AlphaFoldDB" id="A0A423Q5S0"/>